<organism evidence="11 12">
    <name type="scientific">Halobacteriovorax marinus</name>
    <dbReference type="NCBI Taxonomy" id="97084"/>
    <lineage>
        <taxon>Bacteria</taxon>
        <taxon>Pseudomonadati</taxon>
        <taxon>Bdellovibrionota</taxon>
        <taxon>Bacteriovoracia</taxon>
        <taxon>Bacteriovoracales</taxon>
        <taxon>Halobacteriovoraceae</taxon>
        <taxon>Halobacteriovorax</taxon>
    </lineage>
</organism>
<dbReference type="InterPro" id="IPR048279">
    <property type="entry name" value="MdtK-like"/>
</dbReference>
<feature type="transmembrane region" description="Helical" evidence="10">
    <location>
        <begin position="380"/>
        <end position="402"/>
    </location>
</feature>
<keyword evidence="5 10" id="KW-0812">Transmembrane</keyword>
<feature type="transmembrane region" description="Helical" evidence="10">
    <location>
        <begin position="230"/>
        <end position="252"/>
    </location>
</feature>
<name>A0A1Y5FBA6_9BACT</name>
<feature type="transmembrane region" description="Helical" evidence="10">
    <location>
        <begin position="90"/>
        <end position="114"/>
    </location>
</feature>
<proteinExistence type="predicted"/>
<evidence type="ECO:0000256" key="8">
    <source>
        <dbReference type="ARBA" id="ARBA00023136"/>
    </source>
</evidence>
<keyword evidence="3" id="KW-0050">Antiport</keyword>
<protein>
    <recommendedName>
        <fullName evidence="9">Multidrug-efflux transporter</fullName>
    </recommendedName>
</protein>
<comment type="caution">
    <text evidence="11">The sequence shown here is derived from an EMBL/GenBank/DDBJ whole genome shotgun (WGS) entry which is preliminary data.</text>
</comment>
<evidence type="ECO:0000256" key="7">
    <source>
        <dbReference type="ARBA" id="ARBA00023065"/>
    </source>
</evidence>
<evidence type="ECO:0000256" key="4">
    <source>
        <dbReference type="ARBA" id="ARBA00022475"/>
    </source>
</evidence>
<feature type="transmembrane region" description="Helical" evidence="10">
    <location>
        <begin position="352"/>
        <end position="373"/>
    </location>
</feature>
<dbReference type="EMBL" id="MAAO01000006">
    <property type="protein sequence ID" value="OUR96741.1"/>
    <property type="molecule type" value="Genomic_DNA"/>
</dbReference>
<dbReference type="GO" id="GO:0042910">
    <property type="term" value="F:xenobiotic transmembrane transporter activity"/>
    <property type="evidence" value="ECO:0007669"/>
    <property type="project" value="InterPro"/>
</dbReference>
<keyword evidence="7" id="KW-0406">Ion transport</keyword>
<dbReference type="InterPro" id="IPR050222">
    <property type="entry name" value="MATE_MdtK"/>
</dbReference>
<dbReference type="AlphaFoldDB" id="A0A1Y5FBA6"/>
<feature type="transmembrane region" description="Helical" evidence="10">
    <location>
        <begin position="155"/>
        <end position="175"/>
    </location>
</feature>
<dbReference type="GO" id="GO:0006811">
    <property type="term" value="P:monoatomic ion transport"/>
    <property type="evidence" value="ECO:0007669"/>
    <property type="project" value="UniProtKB-KW"/>
</dbReference>
<feature type="transmembrane region" description="Helical" evidence="10">
    <location>
        <begin position="12"/>
        <end position="33"/>
    </location>
</feature>
<dbReference type="Proteomes" id="UP000196531">
    <property type="component" value="Unassembled WGS sequence"/>
</dbReference>
<evidence type="ECO:0000256" key="6">
    <source>
        <dbReference type="ARBA" id="ARBA00022989"/>
    </source>
</evidence>
<keyword evidence="6 10" id="KW-1133">Transmembrane helix</keyword>
<keyword evidence="8 10" id="KW-0472">Membrane</keyword>
<keyword evidence="2" id="KW-0813">Transport</keyword>
<dbReference type="GO" id="GO:0005886">
    <property type="term" value="C:plasma membrane"/>
    <property type="evidence" value="ECO:0007669"/>
    <property type="project" value="UniProtKB-SubCell"/>
</dbReference>
<feature type="transmembrane region" description="Helical" evidence="10">
    <location>
        <begin position="313"/>
        <end position="332"/>
    </location>
</feature>
<sequence>MKSEITKILKLSTPIIFAQIGVVLLGVVDMVMLGNYSETALKAAGLANVWVIGTLMFGIGCCLGVDPIISQALGQKNDLRARSALVNGKIMAIGVSVVTAILWLFTGPILMLFGQNEIYANLAHDYALVQIPSLIPFFMYMIFRQYMIGHEKAVPVAVVLILTNVVNIFLNWLFIYGGGIFSPMGLFGAGLSTCLMRACQYLILCLIVYYSKRYKSLWEPFSFKAFDKKIFKSVLFMGIPIGIHLMLEAFGLQLTIFFSGMMGESELASHSILINLAYLFFVLPMAFSLSAAMRVGHVFKKSREELIHVYQSISLISLLGFLFSSAVLWIFGEFLIRSYGVSEEILLSANQGIFFCACFLFFYGIQLVGAGLLRGAGITLFPSLLNIISLYVIALPLCYFLSIKEQWGINGLWLGLMIGMIFSTVLILIYSFNFLRKSKDEFVIHP</sequence>
<comment type="subcellular location">
    <subcellularLocation>
        <location evidence="1">Cell membrane</location>
        <topology evidence="1">Multi-pass membrane protein</topology>
    </subcellularLocation>
</comment>
<feature type="transmembrane region" description="Helical" evidence="10">
    <location>
        <begin position="414"/>
        <end position="435"/>
    </location>
</feature>
<dbReference type="PANTHER" id="PTHR43298">
    <property type="entry name" value="MULTIDRUG RESISTANCE PROTEIN NORM-RELATED"/>
    <property type="match status" value="1"/>
</dbReference>
<evidence type="ECO:0000313" key="12">
    <source>
        <dbReference type="Proteomes" id="UP000196531"/>
    </source>
</evidence>
<dbReference type="Pfam" id="PF01554">
    <property type="entry name" value="MatE"/>
    <property type="match status" value="2"/>
</dbReference>
<gene>
    <name evidence="11" type="ORF">A9Q84_10395</name>
</gene>
<evidence type="ECO:0000313" key="11">
    <source>
        <dbReference type="EMBL" id="OUR96741.1"/>
    </source>
</evidence>
<keyword evidence="4" id="KW-1003">Cell membrane</keyword>
<feature type="transmembrane region" description="Helical" evidence="10">
    <location>
        <begin position="272"/>
        <end position="292"/>
    </location>
</feature>
<dbReference type="PIRSF" id="PIRSF006603">
    <property type="entry name" value="DinF"/>
    <property type="match status" value="1"/>
</dbReference>
<evidence type="ECO:0000256" key="5">
    <source>
        <dbReference type="ARBA" id="ARBA00022692"/>
    </source>
</evidence>
<evidence type="ECO:0000256" key="2">
    <source>
        <dbReference type="ARBA" id="ARBA00022448"/>
    </source>
</evidence>
<dbReference type="NCBIfam" id="TIGR00797">
    <property type="entry name" value="matE"/>
    <property type="match status" value="1"/>
</dbReference>
<evidence type="ECO:0000256" key="10">
    <source>
        <dbReference type="SAM" id="Phobius"/>
    </source>
</evidence>
<dbReference type="GO" id="GO:0015297">
    <property type="term" value="F:antiporter activity"/>
    <property type="evidence" value="ECO:0007669"/>
    <property type="project" value="UniProtKB-KW"/>
</dbReference>
<feature type="transmembrane region" description="Helical" evidence="10">
    <location>
        <begin position="45"/>
        <end position="69"/>
    </location>
</feature>
<evidence type="ECO:0000256" key="1">
    <source>
        <dbReference type="ARBA" id="ARBA00004651"/>
    </source>
</evidence>
<reference evidence="12" key="1">
    <citation type="journal article" date="2017" name="Proc. Natl. Acad. Sci. U.S.A.">
        <title>Simulation of Deepwater Horizon oil plume reveals substrate specialization within a complex community of hydrocarbon-degraders.</title>
        <authorList>
            <person name="Hu P."/>
            <person name="Dubinsky E.A."/>
            <person name="Probst A.J."/>
            <person name="Wang J."/>
            <person name="Sieber C.M.K."/>
            <person name="Tom L.M."/>
            <person name="Gardinali P."/>
            <person name="Banfield J.F."/>
            <person name="Atlas R.M."/>
            <person name="Andersen G.L."/>
        </authorList>
    </citation>
    <scope>NUCLEOTIDE SEQUENCE [LARGE SCALE GENOMIC DNA]</scope>
</reference>
<dbReference type="InterPro" id="IPR002528">
    <property type="entry name" value="MATE_fam"/>
</dbReference>
<evidence type="ECO:0000256" key="3">
    <source>
        <dbReference type="ARBA" id="ARBA00022449"/>
    </source>
</evidence>
<feature type="transmembrane region" description="Helical" evidence="10">
    <location>
        <begin position="187"/>
        <end position="210"/>
    </location>
</feature>
<feature type="transmembrane region" description="Helical" evidence="10">
    <location>
        <begin position="126"/>
        <end position="143"/>
    </location>
</feature>
<evidence type="ECO:0000256" key="9">
    <source>
        <dbReference type="ARBA" id="ARBA00031636"/>
    </source>
</evidence>
<accession>A0A1Y5FBA6</accession>
<dbReference type="PANTHER" id="PTHR43298:SF2">
    <property type="entry name" value="FMN_FAD EXPORTER YEEO-RELATED"/>
    <property type="match status" value="1"/>
</dbReference>